<proteinExistence type="predicted"/>
<keyword evidence="5" id="KW-1185">Reference proteome</keyword>
<dbReference type="Pfam" id="PF00583">
    <property type="entry name" value="Acetyltransf_1"/>
    <property type="match status" value="1"/>
</dbReference>
<dbReference type="AlphaFoldDB" id="A0A2P7SH13"/>
<accession>A0A2P7SH13</accession>
<dbReference type="PROSITE" id="PS51186">
    <property type="entry name" value="GNAT"/>
    <property type="match status" value="1"/>
</dbReference>
<dbReference type="InterPro" id="IPR000182">
    <property type="entry name" value="GNAT_dom"/>
</dbReference>
<dbReference type="PANTHER" id="PTHR43877:SF2">
    <property type="entry name" value="AMINOALKYLPHOSPHONATE N-ACETYLTRANSFERASE-RELATED"/>
    <property type="match status" value="1"/>
</dbReference>
<dbReference type="InterPro" id="IPR050832">
    <property type="entry name" value="Bact_Acetyltransf"/>
</dbReference>
<organism evidence="4 5">
    <name type="scientific">Kumtagia ephedrae</name>
    <dbReference type="NCBI Taxonomy" id="2116701"/>
    <lineage>
        <taxon>Bacteria</taxon>
        <taxon>Pseudomonadati</taxon>
        <taxon>Pseudomonadota</taxon>
        <taxon>Alphaproteobacteria</taxon>
        <taxon>Hyphomicrobiales</taxon>
        <taxon>Phyllobacteriaceae</taxon>
        <taxon>Kumtagia</taxon>
    </lineage>
</organism>
<evidence type="ECO:0000256" key="2">
    <source>
        <dbReference type="ARBA" id="ARBA00023315"/>
    </source>
</evidence>
<dbReference type="Gene3D" id="3.40.630.30">
    <property type="match status" value="1"/>
</dbReference>
<protein>
    <submittedName>
        <fullName evidence="4">GNAT family N-acetyltransferase</fullName>
    </submittedName>
</protein>
<evidence type="ECO:0000313" key="5">
    <source>
        <dbReference type="Proteomes" id="UP000241229"/>
    </source>
</evidence>
<comment type="caution">
    <text evidence="4">The sequence shown here is derived from an EMBL/GenBank/DDBJ whole genome shotgun (WGS) entry which is preliminary data.</text>
</comment>
<name>A0A2P7SH13_9HYPH</name>
<reference evidence="4 5" key="1">
    <citation type="submission" date="2018-03" db="EMBL/GenBank/DDBJ databases">
        <title>The draft genome of Mesorhizobium sp. 6GN-30.</title>
        <authorList>
            <person name="Liu L."/>
            <person name="Li L."/>
            <person name="Wang T."/>
            <person name="Zhang X."/>
            <person name="Liang L."/>
        </authorList>
    </citation>
    <scope>NUCLEOTIDE SEQUENCE [LARGE SCALE GENOMIC DNA]</scope>
    <source>
        <strain evidence="4 5">6GN30</strain>
    </source>
</reference>
<keyword evidence="1 4" id="KW-0808">Transferase</keyword>
<dbReference type="GO" id="GO:0016747">
    <property type="term" value="F:acyltransferase activity, transferring groups other than amino-acyl groups"/>
    <property type="evidence" value="ECO:0007669"/>
    <property type="project" value="InterPro"/>
</dbReference>
<sequence length="195" mass="21534">MTPVSKRPIPGVIRQLRPSDLPRFRDHLLRLDSSSRHDRFNGGIGDAFVAAYAERSFARGTTVIGYLEGDEIRGAAEIHECAGHDEPTAEIAFSVEPQLQGRGIGALLFERLLAHARAMGYRHLRVTTHPGNDRMRRLARKFQARLSFQAGEAVGVIALDPLPPVPETRGQPWWPLRMLGFGRGAPVASTRAIGR</sequence>
<dbReference type="SUPFAM" id="SSF55729">
    <property type="entry name" value="Acyl-CoA N-acyltransferases (Nat)"/>
    <property type="match status" value="1"/>
</dbReference>
<keyword evidence="2" id="KW-0012">Acyltransferase</keyword>
<dbReference type="Proteomes" id="UP000241229">
    <property type="component" value="Unassembled WGS sequence"/>
</dbReference>
<evidence type="ECO:0000259" key="3">
    <source>
        <dbReference type="PROSITE" id="PS51186"/>
    </source>
</evidence>
<dbReference type="PANTHER" id="PTHR43877">
    <property type="entry name" value="AMINOALKYLPHOSPHONATE N-ACETYLTRANSFERASE-RELATED-RELATED"/>
    <property type="match status" value="1"/>
</dbReference>
<gene>
    <name evidence="4" type="ORF">C7I84_09150</name>
</gene>
<dbReference type="InterPro" id="IPR016181">
    <property type="entry name" value="Acyl_CoA_acyltransferase"/>
</dbReference>
<evidence type="ECO:0000256" key="1">
    <source>
        <dbReference type="ARBA" id="ARBA00022679"/>
    </source>
</evidence>
<dbReference type="RefSeq" id="WP_106771868.1">
    <property type="nucleotide sequence ID" value="NZ_PXYK01000007.1"/>
</dbReference>
<feature type="domain" description="N-acetyltransferase" evidence="3">
    <location>
        <begin position="11"/>
        <end position="172"/>
    </location>
</feature>
<dbReference type="CDD" id="cd04301">
    <property type="entry name" value="NAT_SF"/>
    <property type="match status" value="1"/>
</dbReference>
<dbReference type="OrthoDB" id="7843527at2"/>
<evidence type="ECO:0000313" key="4">
    <source>
        <dbReference type="EMBL" id="PSJ61760.1"/>
    </source>
</evidence>
<dbReference type="EMBL" id="PXYK01000007">
    <property type="protein sequence ID" value="PSJ61760.1"/>
    <property type="molecule type" value="Genomic_DNA"/>
</dbReference>